<keyword evidence="2" id="KW-0812">Transmembrane</keyword>
<organism evidence="3 4">
    <name type="scientific">Phormidium tenue FACHB-1050</name>
    <dbReference type="NCBI Taxonomy" id="2692857"/>
    <lineage>
        <taxon>Bacteria</taxon>
        <taxon>Bacillati</taxon>
        <taxon>Cyanobacteriota</taxon>
        <taxon>Cyanophyceae</taxon>
        <taxon>Oscillatoriophycideae</taxon>
        <taxon>Oscillatoriales</taxon>
        <taxon>Oscillatoriaceae</taxon>
        <taxon>Phormidium</taxon>
    </lineage>
</organism>
<dbReference type="PANTHER" id="PTHR47485:SF1">
    <property type="entry name" value="THYLAKOID LUMENAL 17.4 KDA PROTEIN, CHLOROPLASTIC"/>
    <property type="match status" value="1"/>
</dbReference>
<keyword evidence="2" id="KW-1133">Transmembrane helix</keyword>
<feature type="transmembrane region" description="Helical" evidence="2">
    <location>
        <begin position="175"/>
        <end position="197"/>
    </location>
</feature>
<comment type="caution">
    <text evidence="3">The sequence shown here is derived from an EMBL/GenBank/DDBJ whole genome shotgun (WGS) entry which is preliminary data.</text>
</comment>
<feature type="transmembrane region" description="Helical" evidence="2">
    <location>
        <begin position="103"/>
        <end position="128"/>
    </location>
</feature>
<dbReference type="Proteomes" id="UP000618445">
    <property type="component" value="Unassembled WGS sequence"/>
</dbReference>
<keyword evidence="2" id="KW-0472">Membrane</keyword>
<gene>
    <name evidence="3" type="ORF">H6G05_00760</name>
</gene>
<evidence type="ECO:0000256" key="1">
    <source>
        <dbReference type="ARBA" id="ARBA00022737"/>
    </source>
</evidence>
<accession>A0ABR8C783</accession>
<dbReference type="SUPFAM" id="SSF141571">
    <property type="entry name" value="Pentapeptide repeat-like"/>
    <property type="match status" value="1"/>
</dbReference>
<feature type="transmembrane region" description="Helical" evidence="2">
    <location>
        <begin position="135"/>
        <end position="155"/>
    </location>
</feature>
<reference evidence="3 4" key="1">
    <citation type="journal article" date="2020" name="ISME J.">
        <title>Comparative genomics reveals insights into cyanobacterial evolution and habitat adaptation.</title>
        <authorList>
            <person name="Chen M.Y."/>
            <person name="Teng W.K."/>
            <person name="Zhao L."/>
            <person name="Hu C.X."/>
            <person name="Zhou Y.K."/>
            <person name="Han B.P."/>
            <person name="Song L.R."/>
            <person name="Shu W.S."/>
        </authorList>
    </citation>
    <scope>NUCLEOTIDE SEQUENCE [LARGE SCALE GENOMIC DNA]</scope>
    <source>
        <strain evidence="3 4">FACHB-1050</strain>
    </source>
</reference>
<keyword evidence="4" id="KW-1185">Reference proteome</keyword>
<keyword evidence="1" id="KW-0677">Repeat</keyword>
<evidence type="ECO:0000313" key="4">
    <source>
        <dbReference type="Proteomes" id="UP000618445"/>
    </source>
</evidence>
<name>A0ABR8C783_9CYAN</name>
<dbReference type="InterPro" id="IPR001646">
    <property type="entry name" value="5peptide_repeat"/>
</dbReference>
<sequence>MGQSLNFANQDLRDRSFKSKNLVGADFSGADIRGCNFYRSQLKAANFTNVRAGTSQRQTTIAGIVSFVMALMFAGTAMIATILLICFVIAFIFGLAFVNREAVYWVAIVAIVMFAVSFAIAFTASFVISGRKGTLTAIAISLIISFMTGFFGSTFTKILVAGAFNAIASSLRFNVFTALLIFLAIEPLQIFGSLYLFRLTLNTSRLTTGTKFQYADLTKASFHKASLVNCDFSNAIMLDVDWEQAQISRCKL</sequence>
<evidence type="ECO:0000256" key="2">
    <source>
        <dbReference type="SAM" id="Phobius"/>
    </source>
</evidence>
<dbReference type="EMBL" id="JACJQY010000001">
    <property type="protein sequence ID" value="MBD2315377.1"/>
    <property type="molecule type" value="Genomic_DNA"/>
</dbReference>
<proteinExistence type="predicted"/>
<protein>
    <submittedName>
        <fullName evidence="3">Pentapeptide repeat-containing protein</fullName>
    </submittedName>
</protein>
<evidence type="ECO:0000313" key="3">
    <source>
        <dbReference type="EMBL" id="MBD2315377.1"/>
    </source>
</evidence>
<feature type="transmembrane region" description="Helical" evidence="2">
    <location>
        <begin position="64"/>
        <end position="97"/>
    </location>
</feature>
<dbReference type="PANTHER" id="PTHR47485">
    <property type="entry name" value="THYLAKOID LUMENAL 17.4 KDA PROTEIN, CHLOROPLASTIC"/>
    <property type="match status" value="1"/>
</dbReference>
<dbReference type="RefSeq" id="WP_190575410.1">
    <property type="nucleotide sequence ID" value="NZ_CAWPQU010000001.1"/>
</dbReference>
<dbReference type="Gene3D" id="2.160.20.80">
    <property type="entry name" value="E3 ubiquitin-protein ligase SopA"/>
    <property type="match status" value="2"/>
</dbReference>
<dbReference type="Pfam" id="PF00805">
    <property type="entry name" value="Pentapeptide"/>
    <property type="match status" value="2"/>
</dbReference>